<keyword evidence="1" id="KW-0472">Membrane</keyword>
<name>A0A7J7K4S3_BUGNE</name>
<reference evidence="2" key="1">
    <citation type="submission" date="2020-06" db="EMBL/GenBank/DDBJ databases">
        <title>Draft genome of Bugula neritina, a colonial animal packing powerful symbionts and potential medicines.</title>
        <authorList>
            <person name="Rayko M."/>
        </authorList>
    </citation>
    <scope>NUCLEOTIDE SEQUENCE [LARGE SCALE GENOMIC DNA]</scope>
    <source>
        <strain evidence="2">Kwan_BN1</strain>
    </source>
</reference>
<keyword evidence="1" id="KW-1133">Transmembrane helix</keyword>
<evidence type="ECO:0000313" key="3">
    <source>
        <dbReference type="Proteomes" id="UP000593567"/>
    </source>
</evidence>
<gene>
    <name evidence="2" type="ORF">EB796_008740</name>
</gene>
<proteinExistence type="predicted"/>
<keyword evidence="1" id="KW-0812">Transmembrane</keyword>
<comment type="caution">
    <text evidence="2">The sequence shown here is derived from an EMBL/GenBank/DDBJ whole genome shotgun (WGS) entry which is preliminary data.</text>
</comment>
<protein>
    <submittedName>
        <fullName evidence="2">TMEM209</fullName>
    </submittedName>
</protein>
<sequence length="299" mass="33526">MKRFVHNLNSSFELQNVEKVLKRKEANKENRNIKQRISVGLLFFLLICYDLYTKAICRWFSLSISLVWFAESILLTASAVYTIAESIAYVSSVLFPKYVDVTDREKTLLGIGDNEPGFRKSPTTTAQSTPVRNIKFSPSSYNQSAHLSPGHTSSSGVMTVRAGASLHLDDSHHSFASYTGSLTPSFYAKTPVGSFNGQLNSSADDSFPRLRLSPSRYLSPERTTSGMTSQKDLDSFLEKEAIKENKELLRQAEMNTANVSSFWNVNRRVLDYIPMLKNFKYQVAPRSSQQSSASSGQRL</sequence>
<keyword evidence="3" id="KW-1185">Reference proteome</keyword>
<organism evidence="2 3">
    <name type="scientific">Bugula neritina</name>
    <name type="common">Brown bryozoan</name>
    <name type="synonym">Sertularia neritina</name>
    <dbReference type="NCBI Taxonomy" id="10212"/>
    <lineage>
        <taxon>Eukaryota</taxon>
        <taxon>Metazoa</taxon>
        <taxon>Spiralia</taxon>
        <taxon>Lophotrochozoa</taxon>
        <taxon>Bryozoa</taxon>
        <taxon>Gymnolaemata</taxon>
        <taxon>Cheilostomatida</taxon>
        <taxon>Flustrina</taxon>
        <taxon>Buguloidea</taxon>
        <taxon>Bugulidae</taxon>
        <taxon>Bugula</taxon>
    </lineage>
</organism>
<accession>A0A7J7K4S3</accession>
<dbReference type="AlphaFoldDB" id="A0A7J7K4S3"/>
<dbReference type="Proteomes" id="UP000593567">
    <property type="component" value="Unassembled WGS sequence"/>
</dbReference>
<dbReference type="EMBL" id="VXIV02001465">
    <property type="protein sequence ID" value="KAF6032944.1"/>
    <property type="molecule type" value="Genomic_DNA"/>
</dbReference>
<feature type="transmembrane region" description="Helical" evidence="1">
    <location>
        <begin position="33"/>
        <end position="52"/>
    </location>
</feature>
<evidence type="ECO:0000313" key="2">
    <source>
        <dbReference type="EMBL" id="KAF6032944.1"/>
    </source>
</evidence>
<feature type="transmembrane region" description="Helical" evidence="1">
    <location>
        <begin position="59"/>
        <end position="84"/>
    </location>
</feature>
<evidence type="ECO:0000256" key="1">
    <source>
        <dbReference type="SAM" id="Phobius"/>
    </source>
</evidence>